<dbReference type="GO" id="GO:0003677">
    <property type="term" value="F:DNA binding"/>
    <property type="evidence" value="ECO:0007669"/>
    <property type="project" value="UniProtKB-KW"/>
</dbReference>
<dbReference type="InterPro" id="IPR003340">
    <property type="entry name" value="B3_DNA-bd"/>
</dbReference>
<dbReference type="PANTHER" id="PTHR31391">
    <property type="entry name" value="B3 DOMAIN-CONTAINING PROTEIN OS11G0197600-RELATED"/>
    <property type="match status" value="1"/>
</dbReference>
<dbReference type="Gene3D" id="2.40.330.10">
    <property type="entry name" value="DNA-binding pseudobarrel domain"/>
    <property type="match status" value="1"/>
</dbReference>
<dbReference type="STRING" id="57577.A0A2K3PDN9"/>
<keyword evidence="5" id="KW-0539">Nucleus</keyword>
<organism evidence="8 9">
    <name type="scientific">Trifolium pratense</name>
    <name type="common">Red clover</name>
    <dbReference type="NCBI Taxonomy" id="57577"/>
    <lineage>
        <taxon>Eukaryota</taxon>
        <taxon>Viridiplantae</taxon>
        <taxon>Streptophyta</taxon>
        <taxon>Embryophyta</taxon>
        <taxon>Tracheophyta</taxon>
        <taxon>Spermatophyta</taxon>
        <taxon>Magnoliopsida</taxon>
        <taxon>eudicotyledons</taxon>
        <taxon>Gunneridae</taxon>
        <taxon>Pentapetalae</taxon>
        <taxon>rosids</taxon>
        <taxon>fabids</taxon>
        <taxon>Fabales</taxon>
        <taxon>Fabaceae</taxon>
        <taxon>Papilionoideae</taxon>
        <taxon>50 kb inversion clade</taxon>
        <taxon>NPAAA clade</taxon>
        <taxon>Hologalegina</taxon>
        <taxon>IRL clade</taxon>
        <taxon>Trifolieae</taxon>
        <taxon>Trifolium</taxon>
    </lineage>
</organism>
<dbReference type="InterPro" id="IPR015300">
    <property type="entry name" value="DNA-bd_pseudobarrel_sf"/>
</dbReference>
<evidence type="ECO:0000259" key="7">
    <source>
        <dbReference type="PROSITE" id="PS50863"/>
    </source>
</evidence>
<comment type="caution">
    <text evidence="8">The sequence shown here is derived from an EMBL/GenBank/DDBJ whole genome shotgun (WGS) entry which is preliminary data.</text>
</comment>
<dbReference type="Proteomes" id="UP000236291">
    <property type="component" value="Unassembled WGS sequence"/>
</dbReference>
<gene>
    <name evidence="8" type="ORF">L195_g010054</name>
</gene>
<evidence type="ECO:0000256" key="5">
    <source>
        <dbReference type="ARBA" id="ARBA00023242"/>
    </source>
</evidence>
<reference evidence="8 9" key="1">
    <citation type="journal article" date="2014" name="Am. J. Bot.">
        <title>Genome assembly and annotation for red clover (Trifolium pratense; Fabaceae).</title>
        <authorList>
            <person name="Istvanek J."/>
            <person name="Jaros M."/>
            <person name="Krenek A."/>
            <person name="Repkova J."/>
        </authorList>
    </citation>
    <scope>NUCLEOTIDE SEQUENCE [LARGE SCALE GENOMIC DNA]</scope>
    <source>
        <strain evidence="9">cv. Tatra</strain>
        <tissue evidence="8">Young leaves</tissue>
    </source>
</reference>
<sequence length="269" mass="30164">MMRWRGGMLGIQLYEVWAVQETAPLQIEFANGYKTRSKGECKQVKVEIMHFQFNTELVELKGENSSEMGQMALNCMLGGAKQWDKGWFLSFIGMLLQKSQNVPSKFSKVHLPNTKIQITLHNLKGEQWTVNAVPTTKLHSSHTMCGGWLDFVRGNDIKLGDVCIFELIGKCELRVRIAEVGKDGLEDSQIGKQASSTLGARHDVVRNKTSSSRYKPKSSKFSSKYRKKVVASDKKLSKIGQEAVLSIELKKSDVGKEGLDNQNGHMNEP</sequence>
<keyword evidence="4" id="KW-0804">Transcription</keyword>
<feature type="domain" description="TF-B3" evidence="7">
    <location>
        <begin position="102"/>
        <end position="181"/>
    </location>
</feature>
<name>A0A2K3PDN9_TRIPR</name>
<protein>
    <submittedName>
        <fullName evidence="8">B3 domain-containing protein</fullName>
    </submittedName>
</protein>
<dbReference type="GO" id="GO:0005634">
    <property type="term" value="C:nucleus"/>
    <property type="evidence" value="ECO:0007669"/>
    <property type="project" value="UniProtKB-SubCell"/>
</dbReference>
<proteinExistence type="predicted"/>
<dbReference type="SMART" id="SM01019">
    <property type="entry name" value="B3"/>
    <property type="match status" value="1"/>
</dbReference>
<keyword evidence="2" id="KW-0805">Transcription regulation</keyword>
<dbReference type="CDD" id="cd10017">
    <property type="entry name" value="B3_DNA"/>
    <property type="match status" value="1"/>
</dbReference>
<evidence type="ECO:0000256" key="6">
    <source>
        <dbReference type="SAM" id="SignalP"/>
    </source>
</evidence>
<dbReference type="AlphaFoldDB" id="A0A2K3PDN9"/>
<evidence type="ECO:0000313" key="8">
    <source>
        <dbReference type="EMBL" id="PNY13400.1"/>
    </source>
</evidence>
<dbReference type="EMBL" id="ASHM01006045">
    <property type="protein sequence ID" value="PNY13400.1"/>
    <property type="molecule type" value="Genomic_DNA"/>
</dbReference>
<keyword evidence="3" id="KW-0238">DNA-binding</keyword>
<dbReference type="PANTHER" id="PTHR31391:SF106">
    <property type="entry name" value="B3 DOMAIN-CONTAINING PROTEIN OS01G0723500"/>
    <property type="match status" value="1"/>
</dbReference>
<dbReference type="Pfam" id="PF02362">
    <property type="entry name" value="B3"/>
    <property type="match status" value="1"/>
</dbReference>
<accession>A0A2K3PDN9</accession>
<feature type="chain" id="PRO_5014348153" evidence="6">
    <location>
        <begin position="19"/>
        <end position="269"/>
    </location>
</feature>
<evidence type="ECO:0000256" key="4">
    <source>
        <dbReference type="ARBA" id="ARBA00023163"/>
    </source>
</evidence>
<dbReference type="InterPro" id="IPR044837">
    <property type="entry name" value="REM16-like"/>
</dbReference>
<evidence type="ECO:0000256" key="2">
    <source>
        <dbReference type="ARBA" id="ARBA00023015"/>
    </source>
</evidence>
<evidence type="ECO:0000256" key="3">
    <source>
        <dbReference type="ARBA" id="ARBA00023125"/>
    </source>
</evidence>
<evidence type="ECO:0000313" key="9">
    <source>
        <dbReference type="Proteomes" id="UP000236291"/>
    </source>
</evidence>
<feature type="signal peptide" evidence="6">
    <location>
        <begin position="1"/>
        <end position="18"/>
    </location>
</feature>
<comment type="subcellular location">
    <subcellularLocation>
        <location evidence="1">Nucleus</location>
    </subcellularLocation>
</comment>
<evidence type="ECO:0000256" key="1">
    <source>
        <dbReference type="ARBA" id="ARBA00004123"/>
    </source>
</evidence>
<dbReference type="SUPFAM" id="SSF101936">
    <property type="entry name" value="DNA-binding pseudobarrel domain"/>
    <property type="match status" value="1"/>
</dbReference>
<dbReference type="ExpressionAtlas" id="A0A2K3PDN9">
    <property type="expression patterns" value="baseline"/>
</dbReference>
<reference evidence="8 9" key="2">
    <citation type="journal article" date="2017" name="Front. Plant Sci.">
        <title>Gene Classification and Mining of Molecular Markers Useful in Red Clover (Trifolium pratense) Breeding.</title>
        <authorList>
            <person name="Istvanek J."/>
            <person name="Dluhosova J."/>
            <person name="Dluhos P."/>
            <person name="Patkova L."/>
            <person name="Nedelnik J."/>
            <person name="Repkova J."/>
        </authorList>
    </citation>
    <scope>NUCLEOTIDE SEQUENCE [LARGE SCALE GENOMIC DNA]</scope>
    <source>
        <strain evidence="9">cv. Tatra</strain>
        <tissue evidence="8">Young leaves</tissue>
    </source>
</reference>
<keyword evidence="6" id="KW-0732">Signal</keyword>
<dbReference type="PROSITE" id="PS50863">
    <property type="entry name" value="B3"/>
    <property type="match status" value="1"/>
</dbReference>